<proteinExistence type="predicted"/>
<name>A0A3N0YVT8_ANAGA</name>
<feature type="region of interest" description="Disordered" evidence="1">
    <location>
        <begin position="158"/>
        <end position="179"/>
    </location>
</feature>
<evidence type="ECO:0000256" key="1">
    <source>
        <dbReference type="SAM" id="MobiDB-lite"/>
    </source>
</evidence>
<comment type="caution">
    <text evidence="2">The sequence shown here is derived from an EMBL/GenBank/DDBJ whole genome shotgun (WGS) entry which is preliminary data.</text>
</comment>
<sequence length="203" mass="23335">MARRFSISLRDLPQITNVYTIVENHSQTKVSKFEKGYKFFYENYIFNYEVSDVVDSEVIIRAQCYRSMRKNEEPHSLQGIHPEAVDRLLVRKPKTSNRSGIKSTLYRAYTGPLPNNLLLSSVESLISVRPQPLICKVLHGLSELNLMESKFGLVPKDVEVDTDDDDEDEGLRIGDEDDEDNSIPVIVNEWAWRKCPCLKVQVV</sequence>
<evidence type="ECO:0000313" key="2">
    <source>
        <dbReference type="EMBL" id="ROL50100.1"/>
    </source>
</evidence>
<dbReference type="OrthoDB" id="8929333at2759"/>
<reference evidence="2 3" key="1">
    <citation type="submission" date="2018-10" db="EMBL/GenBank/DDBJ databases">
        <title>Genome assembly for a Yunnan-Guizhou Plateau 3E fish, Anabarilius grahami (Regan), and its evolutionary and genetic applications.</title>
        <authorList>
            <person name="Jiang W."/>
        </authorList>
    </citation>
    <scope>NUCLEOTIDE SEQUENCE [LARGE SCALE GENOMIC DNA]</scope>
    <source>
        <strain evidence="2">AG-KIZ</strain>
        <tissue evidence="2">Muscle</tissue>
    </source>
</reference>
<dbReference type="AlphaFoldDB" id="A0A3N0YVT8"/>
<dbReference type="EMBL" id="RJVU01022182">
    <property type="protein sequence ID" value="ROL50100.1"/>
    <property type="molecule type" value="Genomic_DNA"/>
</dbReference>
<gene>
    <name evidence="2" type="ORF">DPX16_15141</name>
</gene>
<feature type="compositionally biased region" description="Acidic residues" evidence="1">
    <location>
        <begin position="160"/>
        <end position="179"/>
    </location>
</feature>
<keyword evidence="3" id="KW-1185">Reference proteome</keyword>
<organism evidence="2 3">
    <name type="scientific">Anabarilius grahami</name>
    <name type="common">Kanglang fish</name>
    <name type="synonym">Barilius grahami</name>
    <dbReference type="NCBI Taxonomy" id="495550"/>
    <lineage>
        <taxon>Eukaryota</taxon>
        <taxon>Metazoa</taxon>
        <taxon>Chordata</taxon>
        <taxon>Craniata</taxon>
        <taxon>Vertebrata</taxon>
        <taxon>Euteleostomi</taxon>
        <taxon>Actinopterygii</taxon>
        <taxon>Neopterygii</taxon>
        <taxon>Teleostei</taxon>
        <taxon>Ostariophysi</taxon>
        <taxon>Cypriniformes</taxon>
        <taxon>Xenocyprididae</taxon>
        <taxon>Xenocypridinae</taxon>
        <taxon>Xenocypridinae incertae sedis</taxon>
        <taxon>Anabarilius</taxon>
    </lineage>
</organism>
<protein>
    <submittedName>
        <fullName evidence="2">Uncharacterized protein</fullName>
    </submittedName>
</protein>
<dbReference type="Proteomes" id="UP000281406">
    <property type="component" value="Unassembled WGS sequence"/>
</dbReference>
<accession>A0A3N0YVT8</accession>
<evidence type="ECO:0000313" key="3">
    <source>
        <dbReference type="Proteomes" id="UP000281406"/>
    </source>
</evidence>